<organism evidence="2 3">
    <name type="scientific">Candidatus Daviesbacteria bacterium GW2011_GWA2_40_9</name>
    <dbReference type="NCBI Taxonomy" id="1618424"/>
    <lineage>
        <taxon>Bacteria</taxon>
        <taxon>Candidatus Daviesiibacteriota</taxon>
    </lineage>
</organism>
<feature type="transmembrane region" description="Helical" evidence="1">
    <location>
        <begin position="6"/>
        <end position="29"/>
    </location>
</feature>
<accession>A0A0G0U5V1</accession>
<evidence type="ECO:0000313" key="3">
    <source>
        <dbReference type="Proteomes" id="UP000034601"/>
    </source>
</evidence>
<dbReference type="AlphaFoldDB" id="A0A0G0U5V1"/>
<feature type="transmembrane region" description="Helical" evidence="1">
    <location>
        <begin position="41"/>
        <end position="60"/>
    </location>
</feature>
<sequence>MFIQIIFGLLFLALSLVIFTALGFGIIKLLKVSPLSILEKYTLSTVVGLVVFTLLAYILAVFNLRFLMWVIPLAGLVIFFKFRKELFRFNFNYPKKTVIIFLTVLAVGVTGQVVVNAPSGFPYSEGYYFWSSHGHDGIWHVALMEEMKSNVFPFQNPEYAGHKLQNYHFFVDLLMSEMGRLFRFSSFDIYFRFIPVLFSLLLGLGSFIFVRLWSKSFSAGIWAMIFTYFAGSFGYLLTLPRYGNLNGEAIFWVSQTQSVLGNPPHASAFIILTAFLYFFYKYLQNRTNNLFLLTALLGGTVIEFKVYAGTLILGGLLIVGLWEILSKRYFKTLLLFFTTLVAALILYLPNNESSQEFLVWQPWWFIRTMVVVPDRLNWLDMELRRQTYLSEGNIKRVIQLETTALLIFLFGNLGMRFLGFLAVGQYLKGNIFKHPFNLFFLSVTAASFLLPVLFVQKGVAWNVIQYNQYFLLFFGFLAAVSASILIAKIKSSYAKFFFSLIIMVLAVPTQIGLLWQFYSNQPLSKVTFEEVKALESLRENSTENSIILTAPFNKYERDKYYPPVPIYSWYDTGYISAFSGRRTWAADQEQVDIMGYKADSLFEERKLIFGDKSADNINQFLGKYKIDYVYLVWGQKFAADVRDLDLKEIYNSQNVKIYQRVSK</sequence>
<feature type="transmembrane region" description="Helical" evidence="1">
    <location>
        <begin position="292"/>
        <end position="322"/>
    </location>
</feature>
<feature type="transmembrane region" description="Helical" evidence="1">
    <location>
        <begin position="466"/>
        <end position="487"/>
    </location>
</feature>
<feature type="transmembrane region" description="Helical" evidence="1">
    <location>
        <begin position="219"/>
        <end position="238"/>
    </location>
</feature>
<feature type="transmembrane region" description="Helical" evidence="1">
    <location>
        <begin position="329"/>
        <end position="348"/>
    </location>
</feature>
<reference evidence="2 3" key="1">
    <citation type="journal article" date="2015" name="Nature">
        <title>rRNA introns, odd ribosomes, and small enigmatic genomes across a large radiation of phyla.</title>
        <authorList>
            <person name="Brown C.T."/>
            <person name="Hug L.A."/>
            <person name="Thomas B.C."/>
            <person name="Sharon I."/>
            <person name="Castelle C.J."/>
            <person name="Singh A."/>
            <person name="Wilkins M.J."/>
            <person name="Williams K.H."/>
            <person name="Banfield J.F."/>
        </authorList>
    </citation>
    <scope>NUCLEOTIDE SEQUENCE [LARGE SCALE GENOMIC DNA]</scope>
</reference>
<comment type="caution">
    <text evidence="2">The sequence shown here is derived from an EMBL/GenBank/DDBJ whole genome shotgun (WGS) entry which is preliminary data.</text>
</comment>
<feature type="transmembrane region" description="Helical" evidence="1">
    <location>
        <begin position="436"/>
        <end position="454"/>
    </location>
</feature>
<proteinExistence type="predicted"/>
<keyword evidence="1" id="KW-0472">Membrane</keyword>
<feature type="transmembrane region" description="Helical" evidence="1">
    <location>
        <begin position="404"/>
        <end position="424"/>
    </location>
</feature>
<feature type="transmembrane region" description="Helical" evidence="1">
    <location>
        <begin position="259"/>
        <end position="280"/>
    </location>
</feature>
<keyword evidence="1" id="KW-1133">Transmembrane helix</keyword>
<dbReference type="Proteomes" id="UP000034601">
    <property type="component" value="Unassembled WGS sequence"/>
</dbReference>
<feature type="transmembrane region" description="Helical" evidence="1">
    <location>
        <begin position="496"/>
        <end position="518"/>
    </location>
</feature>
<evidence type="ECO:0008006" key="4">
    <source>
        <dbReference type="Google" id="ProtNLM"/>
    </source>
</evidence>
<dbReference type="EMBL" id="LCAB01000011">
    <property type="protein sequence ID" value="KKR82566.1"/>
    <property type="molecule type" value="Genomic_DNA"/>
</dbReference>
<evidence type="ECO:0000313" key="2">
    <source>
        <dbReference type="EMBL" id="KKR82566.1"/>
    </source>
</evidence>
<keyword evidence="1" id="KW-0812">Transmembrane</keyword>
<name>A0A0G0U5V1_9BACT</name>
<evidence type="ECO:0000256" key="1">
    <source>
        <dbReference type="SAM" id="Phobius"/>
    </source>
</evidence>
<gene>
    <name evidence="2" type="ORF">UU29_C0011G0013</name>
</gene>
<feature type="transmembrane region" description="Helical" evidence="1">
    <location>
        <begin position="66"/>
        <end position="82"/>
    </location>
</feature>
<protein>
    <recommendedName>
        <fullName evidence="4">Glycosyltransferase RgtA/B/C/D-like domain-containing protein</fullName>
    </recommendedName>
</protein>
<feature type="transmembrane region" description="Helical" evidence="1">
    <location>
        <begin position="189"/>
        <end position="213"/>
    </location>
</feature>